<dbReference type="InterPro" id="IPR042095">
    <property type="entry name" value="SUMF_sf"/>
</dbReference>
<dbReference type="InterPro" id="IPR016187">
    <property type="entry name" value="CTDL_fold"/>
</dbReference>
<keyword evidence="3" id="KW-1185">Reference proteome</keyword>
<dbReference type="Proteomes" id="UP000050280">
    <property type="component" value="Unassembled WGS sequence"/>
</dbReference>
<organism evidence="2 3">
    <name type="scientific">Croceitalea dokdonensis DOKDO 023</name>
    <dbReference type="NCBI Taxonomy" id="1300341"/>
    <lineage>
        <taxon>Bacteria</taxon>
        <taxon>Pseudomonadati</taxon>
        <taxon>Bacteroidota</taxon>
        <taxon>Flavobacteriia</taxon>
        <taxon>Flavobacteriales</taxon>
        <taxon>Flavobacteriaceae</taxon>
        <taxon>Croceitalea</taxon>
    </lineage>
</organism>
<comment type="caution">
    <text evidence="2">The sequence shown here is derived from an EMBL/GenBank/DDBJ whole genome shotgun (WGS) entry which is preliminary data.</text>
</comment>
<proteinExistence type="predicted"/>
<protein>
    <submittedName>
        <fullName evidence="2">Sulfatase modifying factor 1</fullName>
    </submittedName>
</protein>
<name>A0A0P7AE72_9FLAO</name>
<dbReference type="Pfam" id="PF03781">
    <property type="entry name" value="FGE-sulfatase"/>
    <property type="match status" value="1"/>
</dbReference>
<dbReference type="InterPro" id="IPR051043">
    <property type="entry name" value="Sulfatase_Mod_Factor_Kinase"/>
</dbReference>
<feature type="domain" description="Sulfatase-modifying factor enzyme-like" evidence="1">
    <location>
        <begin position="38"/>
        <end position="346"/>
    </location>
</feature>
<dbReference type="SUPFAM" id="SSF56436">
    <property type="entry name" value="C-type lectin-like"/>
    <property type="match status" value="1"/>
</dbReference>
<dbReference type="GO" id="GO:0120147">
    <property type="term" value="F:formylglycine-generating oxidase activity"/>
    <property type="evidence" value="ECO:0007669"/>
    <property type="project" value="TreeGrafter"/>
</dbReference>
<dbReference type="PATRIC" id="fig|1300341.3.peg.2927"/>
<dbReference type="Gene3D" id="3.90.1580.10">
    <property type="entry name" value="paralog of FGE (formylglycine-generating enzyme)"/>
    <property type="match status" value="1"/>
</dbReference>
<evidence type="ECO:0000259" key="1">
    <source>
        <dbReference type="Pfam" id="PF03781"/>
    </source>
</evidence>
<dbReference type="PANTHER" id="PTHR23150:SF19">
    <property type="entry name" value="FORMYLGLYCINE-GENERATING ENZYME"/>
    <property type="match status" value="1"/>
</dbReference>
<dbReference type="AlphaFoldDB" id="A0A0P7AE72"/>
<evidence type="ECO:0000313" key="2">
    <source>
        <dbReference type="EMBL" id="KPM31502.1"/>
    </source>
</evidence>
<dbReference type="EMBL" id="LDJX01000005">
    <property type="protein sequence ID" value="KPM31502.1"/>
    <property type="molecule type" value="Genomic_DNA"/>
</dbReference>
<gene>
    <name evidence="2" type="ORF">I595_2769</name>
</gene>
<dbReference type="STRING" id="1300341.I595_2769"/>
<dbReference type="InterPro" id="IPR005532">
    <property type="entry name" value="SUMF_dom"/>
</dbReference>
<evidence type="ECO:0000313" key="3">
    <source>
        <dbReference type="Proteomes" id="UP000050280"/>
    </source>
</evidence>
<accession>A0A0P7AE72</accession>
<sequence>MLLLALACKTEPKKTPVPLQENAPEILTELPEGSQIPEGMVWVPGGEFQQGAVAQDTHAMAHEKPPHQVIIDGFFMDVHPVTNKAFGKFVSETGYVTIAEREINWEEMKTQLPPNTPKPHDSILQPGSLVFKKTKSSVPNLYDYSQWWEWRIGANWKHPNGPGSSIEGKEDYPVVHIAYEDALAYCKWAGKRLPTEAEWEYAARGNSGNVIYFWGDDTNQLKDFANTWEGEFPVENTMADGYELRAPVKQFPKNGFGLYGMAGNVWEWTSDWYSTKYYKELWNNGTTKNPEGPKATYNPTNPYGKEKVIKGGSFLCSESYCASYRISARMATSTDSSQEHLGFRAVMDIPDPD</sequence>
<dbReference type="PANTHER" id="PTHR23150">
    <property type="entry name" value="SULFATASE MODIFYING FACTOR 1, 2"/>
    <property type="match status" value="1"/>
</dbReference>
<reference evidence="2 3" key="1">
    <citation type="submission" date="2015-09" db="EMBL/GenBank/DDBJ databases">
        <title>Genome sequence of the marine flavobacterium Croceitalea dokdonensis DOKDO 023 that contains proton- and sodium-pumping rhodopsins.</title>
        <authorList>
            <person name="Kwon S.-K."/>
            <person name="Lee H.K."/>
            <person name="Kwak M.-J."/>
            <person name="Kim J.F."/>
        </authorList>
    </citation>
    <scope>NUCLEOTIDE SEQUENCE [LARGE SCALE GENOMIC DNA]</scope>
    <source>
        <strain evidence="2 3">DOKDO 023</strain>
    </source>
</reference>